<dbReference type="EMBL" id="JBFOLK010000187">
    <property type="protein sequence ID" value="KAL2455415.1"/>
    <property type="molecule type" value="Genomic_DNA"/>
</dbReference>
<gene>
    <name evidence="3" type="ORF">Adt_47286</name>
</gene>
<dbReference type="Pfam" id="PF14432">
    <property type="entry name" value="DYW_deaminase"/>
    <property type="match status" value="1"/>
</dbReference>
<organism evidence="3 4">
    <name type="scientific">Abeliophyllum distichum</name>
    <dbReference type="NCBI Taxonomy" id="126358"/>
    <lineage>
        <taxon>Eukaryota</taxon>
        <taxon>Viridiplantae</taxon>
        <taxon>Streptophyta</taxon>
        <taxon>Embryophyta</taxon>
        <taxon>Tracheophyta</taxon>
        <taxon>Spermatophyta</taxon>
        <taxon>Magnoliopsida</taxon>
        <taxon>eudicotyledons</taxon>
        <taxon>Gunneridae</taxon>
        <taxon>Pentapetalae</taxon>
        <taxon>asterids</taxon>
        <taxon>lamiids</taxon>
        <taxon>Lamiales</taxon>
        <taxon>Oleaceae</taxon>
        <taxon>Forsythieae</taxon>
        <taxon>Abeliophyllum</taxon>
    </lineage>
</organism>
<accession>A0ABD1NUY0</accession>
<name>A0ABD1NUY0_9LAMI</name>
<protein>
    <submittedName>
        <fullName evidence="3">Pentatricopeptide repeat-containing protein</fullName>
    </submittedName>
</protein>
<dbReference type="InterPro" id="IPR032867">
    <property type="entry name" value="DYW_dom"/>
</dbReference>
<dbReference type="Proteomes" id="UP001604336">
    <property type="component" value="Unassembled WGS sequence"/>
</dbReference>
<evidence type="ECO:0000259" key="2">
    <source>
        <dbReference type="Pfam" id="PF14432"/>
    </source>
</evidence>
<proteinExistence type="inferred from homology"/>
<evidence type="ECO:0000256" key="1">
    <source>
        <dbReference type="ARBA" id="ARBA00006643"/>
    </source>
</evidence>
<comment type="caution">
    <text evidence="3">The sequence shown here is derived from an EMBL/GenBank/DDBJ whole genome shotgun (WGS) entry which is preliminary data.</text>
</comment>
<reference evidence="4" key="1">
    <citation type="submission" date="2024-07" db="EMBL/GenBank/DDBJ databases">
        <title>Two chromosome-level genome assemblies of Korean endemic species Abeliophyllum distichum and Forsythia ovata (Oleaceae).</title>
        <authorList>
            <person name="Jang H."/>
        </authorList>
    </citation>
    <scope>NUCLEOTIDE SEQUENCE [LARGE SCALE GENOMIC DNA]</scope>
</reference>
<evidence type="ECO:0000313" key="3">
    <source>
        <dbReference type="EMBL" id="KAL2455415.1"/>
    </source>
</evidence>
<dbReference type="AlphaFoldDB" id="A0ABD1NUY0"/>
<comment type="similarity">
    <text evidence="1">Belongs to the PPR family. PCMP-H subfamily.</text>
</comment>
<feature type="domain" description="DYW" evidence="2">
    <location>
        <begin position="10"/>
        <end position="105"/>
    </location>
</feature>
<keyword evidence="4" id="KW-1185">Reference proteome</keyword>
<sequence length="105" mass="12155">MEKKMKEVMGYAYEVRFALHDVEEESKEENLRVHSEKLAIGLALICGGMNKEGQPIRIFKNLRVCGDCHEFIKGLSKILEKVFLVRDANRFHKFENGVCSCGDYW</sequence>
<evidence type="ECO:0000313" key="4">
    <source>
        <dbReference type="Proteomes" id="UP001604336"/>
    </source>
</evidence>